<dbReference type="Gene3D" id="3.10.129.10">
    <property type="entry name" value="Hotdog Thioesterase"/>
    <property type="match status" value="2"/>
</dbReference>
<dbReference type="SUPFAM" id="SSF54637">
    <property type="entry name" value="Thioesterase/thiol ester dehydrase-isomerase"/>
    <property type="match status" value="2"/>
</dbReference>
<dbReference type="Pfam" id="PF01643">
    <property type="entry name" value="Acyl-ACP_TE"/>
    <property type="match status" value="1"/>
</dbReference>
<keyword evidence="7" id="KW-0275">Fatty acid biosynthesis</keyword>
<accession>A0ABT8CR84</accession>
<evidence type="ECO:0000313" key="11">
    <source>
        <dbReference type="Proteomes" id="UP001242368"/>
    </source>
</evidence>
<protein>
    <submittedName>
        <fullName evidence="10">Thioesterase</fullName>
    </submittedName>
</protein>
<evidence type="ECO:0000256" key="5">
    <source>
        <dbReference type="ARBA" id="ARBA00022946"/>
    </source>
</evidence>
<comment type="similarity">
    <text evidence="1">Belongs to the acyl-ACP thioesterase family.</text>
</comment>
<evidence type="ECO:0000259" key="8">
    <source>
        <dbReference type="Pfam" id="PF01643"/>
    </source>
</evidence>
<evidence type="ECO:0000256" key="3">
    <source>
        <dbReference type="ARBA" id="ARBA00022801"/>
    </source>
</evidence>
<dbReference type="InterPro" id="IPR002864">
    <property type="entry name" value="Acyl-ACP_thioesterase_NHD"/>
</dbReference>
<dbReference type="RefSeq" id="WP_290363057.1">
    <property type="nucleotide sequence ID" value="NZ_JAUFQU010000001.1"/>
</dbReference>
<keyword evidence="4" id="KW-0276">Fatty acid metabolism</keyword>
<organism evidence="10 11">
    <name type="scientific">Paenimyroides ceti</name>
    <dbReference type="NCBI Taxonomy" id="395087"/>
    <lineage>
        <taxon>Bacteria</taxon>
        <taxon>Pseudomonadati</taxon>
        <taxon>Bacteroidota</taxon>
        <taxon>Flavobacteriia</taxon>
        <taxon>Flavobacteriales</taxon>
        <taxon>Flavobacteriaceae</taxon>
        <taxon>Paenimyroides</taxon>
    </lineage>
</organism>
<keyword evidence="2" id="KW-0444">Lipid biosynthesis</keyword>
<keyword evidence="3" id="KW-0378">Hydrolase</keyword>
<dbReference type="InterPro" id="IPR045023">
    <property type="entry name" value="FATA/B"/>
</dbReference>
<evidence type="ECO:0000256" key="4">
    <source>
        <dbReference type="ARBA" id="ARBA00022832"/>
    </source>
</evidence>
<evidence type="ECO:0000313" key="10">
    <source>
        <dbReference type="EMBL" id="MDN3707012.1"/>
    </source>
</evidence>
<dbReference type="InterPro" id="IPR049427">
    <property type="entry name" value="Acyl-ACP_TE_C"/>
</dbReference>
<keyword evidence="11" id="KW-1185">Reference proteome</keyword>
<evidence type="ECO:0000259" key="9">
    <source>
        <dbReference type="Pfam" id="PF20791"/>
    </source>
</evidence>
<reference evidence="11" key="1">
    <citation type="journal article" date="2019" name="Int. J. Syst. Evol. Microbiol.">
        <title>The Global Catalogue of Microorganisms (GCM) 10K type strain sequencing project: providing services to taxonomists for standard genome sequencing and annotation.</title>
        <authorList>
            <consortium name="The Broad Institute Genomics Platform"/>
            <consortium name="The Broad Institute Genome Sequencing Center for Infectious Disease"/>
            <person name="Wu L."/>
            <person name="Ma J."/>
        </authorList>
    </citation>
    <scope>NUCLEOTIDE SEQUENCE [LARGE SCALE GENOMIC DNA]</scope>
    <source>
        <strain evidence="11">CECT 7184</strain>
    </source>
</reference>
<dbReference type="Pfam" id="PF20791">
    <property type="entry name" value="Acyl-ACP_TE_C"/>
    <property type="match status" value="1"/>
</dbReference>
<name>A0ABT8CR84_9FLAO</name>
<feature type="domain" description="Acyl-ACP thioesterase-like C-terminal" evidence="9">
    <location>
        <begin position="156"/>
        <end position="230"/>
    </location>
</feature>
<proteinExistence type="inferred from homology"/>
<dbReference type="EMBL" id="JAUFQU010000001">
    <property type="protein sequence ID" value="MDN3707012.1"/>
    <property type="molecule type" value="Genomic_DNA"/>
</dbReference>
<evidence type="ECO:0000256" key="2">
    <source>
        <dbReference type="ARBA" id="ARBA00022516"/>
    </source>
</evidence>
<dbReference type="PANTHER" id="PTHR31727">
    <property type="entry name" value="OLEOYL-ACYL CARRIER PROTEIN THIOESTERASE 1, CHLOROPLASTIC"/>
    <property type="match status" value="1"/>
</dbReference>
<keyword evidence="6" id="KW-0443">Lipid metabolism</keyword>
<evidence type="ECO:0000256" key="7">
    <source>
        <dbReference type="ARBA" id="ARBA00023160"/>
    </source>
</evidence>
<feature type="domain" description="Acyl-ACP thioesterase N-terminal hotdog" evidence="8">
    <location>
        <begin position="10"/>
        <end position="128"/>
    </location>
</feature>
<evidence type="ECO:0000256" key="1">
    <source>
        <dbReference type="ARBA" id="ARBA00006500"/>
    </source>
</evidence>
<evidence type="ECO:0000256" key="6">
    <source>
        <dbReference type="ARBA" id="ARBA00023098"/>
    </source>
</evidence>
<keyword evidence="5" id="KW-0809">Transit peptide</keyword>
<dbReference type="Proteomes" id="UP001242368">
    <property type="component" value="Unassembled WGS sequence"/>
</dbReference>
<comment type="caution">
    <text evidence="10">The sequence shown here is derived from an EMBL/GenBank/DDBJ whole genome shotgun (WGS) entry which is preliminary data.</text>
</comment>
<gene>
    <name evidence="10" type="ORF">QW060_07670</name>
</gene>
<dbReference type="InterPro" id="IPR029069">
    <property type="entry name" value="HotDog_dom_sf"/>
</dbReference>
<sequence>MPVSKDFQSIYTKEWEISIAQCSINSKLKYTELSNLFQLTAAKHSDLGGMSFFDMQTNDQAWVSSRIRIEINDLPQWHEKVQIKTWIESLDGVRSVRNLEMSQNGRFLAGGSSLWVVLNTKKRRPDLIALSHDHLNKYPDLKATKTDYQAVDLTLETEKVADYKVKYSDLDIVNHVNNVKYLEWCLDYVDIRLLENNSIKSLDMNFLRELNYNDLVSIEKKEVQNILYFYIKKENTICFALKIELSVTDTQNK</sequence>
<dbReference type="PANTHER" id="PTHR31727:SF6">
    <property type="entry name" value="OLEOYL-ACYL CARRIER PROTEIN THIOESTERASE 1, CHLOROPLASTIC"/>
    <property type="match status" value="1"/>
</dbReference>